<reference evidence="1 2" key="1">
    <citation type="submission" date="2018-06" db="EMBL/GenBank/DDBJ databases">
        <title>Genome Sequence of the Brown Rot Fungal Pathogen Monilinia fructigena.</title>
        <authorList>
            <person name="Landi L."/>
            <person name="De Miccolis Angelini R.M."/>
            <person name="Pollastro S."/>
            <person name="Abate D."/>
            <person name="Faretra F."/>
            <person name="Romanazzi G."/>
        </authorList>
    </citation>
    <scope>NUCLEOTIDE SEQUENCE [LARGE SCALE GENOMIC DNA]</scope>
    <source>
        <strain evidence="1 2">Mfrg269</strain>
    </source>
</reference>
<evidence type="ECO:0000313" key="2">
    <source>
        <dbReference type="Proteomes" id="UP000249056"/>
    </source>
</evidence>
<dbReference type="AlphaFoldDB" id="A0A395IM40"/>
<dbReference type="PANTHER" id="PTHR37957:SF1">
    <property type="entry name" value="PHYTASE-LIKE DOMAIN-CONTAINING PROTEIN"/>
    <property type="match status" value="1"/>
</dbReference>
<dbReference type="PANTHER" id="PTHR37957">
    <property type="entry name" value="BLR7070 PROTEIN"/>
    <property type="match status" value="1"/>
</dbReference>
<name>A0A395IM40_9HELO</name>
<protein>
    <submittedName>
        <fullName evidence="1">Uncharacterized protein</fullName>
    </submittedName>
</protein>
<dbReference type="OrthoDB" id="425936at2759"/>
<dbReference type="EMBL" id="QKRW01000032">
    <property type="protein sequence ID" value="RAL61340.1"/>
    <property type="molecule type" value="Genomic_DNA"/>
</dbReference>
<gene>
    <name evidence="1" type="ORF">DID88_009476</name>
</gene>
<sequence length="103" mass="11051">MVRINGVLVSGIVAAEYCGWLDFNENTELGKFKAHNGGAVDGGLLNEKWESIAVVPADGVDGTDGEWYIFSLSDNDFITQDGYLKGVNSLIVMPVGITSIIKL</sequence>
<proteinExistence type="predicted"/>
<comment type="caution">
    <text evidence="1">The sequence shown here is derived from an EMBL/GenBank/DDBJ whole genome shotgun (WGS) entry which is preliminary data.</text>
</comment>
<dbReference type="Proteomes" id="UP000249056">
    <property type="component" value="Unassembled WGS sequence"/>
</dbReference>
<keyword evidence="2" id="KW-1185">Reference proteome</keyword>
<evidence type="ECO:0000313" key="1">
    <source>
        <dbReference type="EMBL" id="RAL61340.1"/>
    </source>
</evidence>
<accession>A0A395IM40</accession>
<organism evidence="1 2">
    <name type="scientific">Monilinia fructigena</name>
    <dbReference type="NCBI Taxonomy" id="38457"/>
    <lineage>
        <taxon>Eukaryota</taxon>
        <taxon>Fungi</taxon>
        <taxon>Dikarya</taxon>
        <taxon>Ascomycota</taxon>
        <taxon>Pezizomycotina</taxon>
        <taxon>Leotiomycetes</taxon>
        <taxon>Helotiales</taxon>
        <taxon>Sclerotiniaceae</taxon>
        <taxon>Monilinia</taxon>
    </lineage>
</organism>